<reference evidence="7" key="2">
    <citation type="journal article" date="2020" name="Microorganisms">
        <title>Osmotic Adaptation and Compatible Solute Biosynthesis of Phototrophic Bacteria as Revealed from Genome Analyses.</title>
        <authorList>
            <person name="Imhoff J.F."/>
            <person name="Rahn T."/>
            <person name="Kunzel S."/>
            <person name="Keller A."/>
            <person name="Neulinger S.C."/>
        </authorList>
    </citation>
    <scope>NUCLEOTIDE SEQUENCE</scope>
    <source>
        <strain evidence="7">IM 151</strain>
    </source>
</reference>
<feature type="coiled-coil region" evidence="4">
    <location>
        <begin position="334"/>
        <end position="365"/>
    </location>
</feature>
<protein>
    <recommendedName>
        <fullName evidence="2">histidine kinase</fullName>
        <ecNumber evidence="2">2.7.13.3</ecNumber>
    </recommendedName>
</protein>
<evidence type="ECO:0000256" key="2">
    <source>
        <dbReference type="ARBA" id="ARBA00012438"/>
    </source>
</evidence>
<dbReference type="InterPro" id="IPR003594">
    <property type="entry name" value="HATPase_dom"/>
</dbReference>
<dbReference type="Gene3D" id="6.10.340.10">
    <property type="match status" value="1"/>
</dbReference>
<organism evidence="7 8">
    <name type="scientific">Rubrivivax gelatinosus</name>
    <name type="common">Rhodocyclus gelatinosus</name>
    <name type="synonym">Rhodopseudomonas gelatinosa</name>
    <dbReference type="NCBI Taxonomy" id="28068"/>
    <lineage>
        <taxon>Bacteria</taxon>
        <taxon>Pseudomonadati</taxon>
        <taxon>Pseudomonadota</taxon>
        <taxon>Betaproteobacteria</taxon>
        <taxon>Burkholderiales</taxon>
        <taxon>Sphaerotilaceae</taxon>
        <taxon>Rubrivivax</taxon>
    </lineage>
</organism>
<feature type="domain" description="Response regulatory" evidence="6">
    <location>
        <begin position="620"/>
        <end position="731"/>
    </location>
</feature>
<dbReference type="PRINTS" id="PR00344">
    <property type="entry name" value="BCTRLSENSOR"/>
</dbReference>
<accession>A0ABS1DMU3</accession>
<comment type="catalytic activity">
    <reaction evidence="1">
        <text>ATP + protein L-histidine = ADP + protein N-phospho-L-histidine.</text>
        <dbReference type="EC" id="2.7.13.3"/>
    </reaction>
</comment>
<dbReference type="SMART" id="SM00387">
    <property type="entry name" value="HATPase_c"/>
    <property type="match status" value="1"/>
</dbReference>
<evidence type="ECO:0000256" key="4">
    <source>
        <dbReference type="SAM" id="Coils"/>
    </source>
</evidence>
<gene>
    <name evidence="7" type="ORF">CKO43_00910</name>
</gene>
<dbReference type="Proteomes" id="UP001041814">
    <property type="component" value="Unassembled WGS sequence"/>
</dbReference>
<dbReference type="PROSITE" id="PS50110">
    <property type="entry name" value="RESPONSE_REGULATORY"/>
    <property type="match status" value="1"/>
</dbReference>
<dbReference type="RefSeq" id="WP_200377557.1">
    <property type="nucleotide sequence ID" value="NZ_NRRU01000002.1"/>
</dbReference>
<keyword evidence="3" id="KW-0597">Phosphoprotein</keyword>
<feature type="domain" description="Histidine kinase" evidence="5">
    <location>
        <begin position="381"/>
        <end position="598"/>
    </location>
</feature>
<dbReference type="PANTHER" id="PTHR43065">
    <property type="entry name" value="SENSOR HISTIDINE KINASE"/>
    <property type="match status" value="1"/>
</dbReference>
<evidence type="ECO:0000313" key="8">
    <source>
        <dbReference type="Proteomes" id="UP001041814"/>
    </source>
</evidence>
<dbReference type="InterPro" id="IPR001789">
    <property type="entry name" value="Sig_transdc_resp-reg_receiver"/>
</dbReference>
<reference evidence="7" key="1">
    <citation type="submission" date="2017-08" db="EMBL/GenBank/DDBJ databases">
        <authorList>
            <person name="Imhoff J.F."/>
            <person name="Rahn T."/>
            <person name="Kuenzel S."/>
            <person name="Neulinger S.C."/>
        </authorList>
    </citation>
    <scope>NUCLEOTIDE SEQUENCE</scope>
    <source>
        <strain evidence="7">IM 151</strain>
    </source>
</reference>
<keyword evidence="4" id="KW-0175">Coiled coil</keyword>
<dbReference type="InterPro" id="IPR036097">
    <property type="entry name" value="HisK_dim/P_sf"/>
</dbReference>
<name>A0ABS1DMU3_RUBGE</name>
<dbReference type="InterPro" id="IPR004358">
    <property type="entry name" value="Sig_transdc_His_kin-like_C"/>
</dbReference>
<dbReference type="SUPFAM" id="SSF55874">
    <property type="entry name" value="ATPase domain of HSP90 chaperone/DNA topoisomerase II/histidine kinase"/>
    <property type="match status" value="1"/>
</dbReference>
<dbReference type="Gene3D" id="1.10.287.130">
    <property type="match status" value="1"/>
</dbReference>
<proteinExistence type="predicted"/>
<feature type="modified residue" description="4-aspartylphosphate" evidence="3">
    <location>
        <position position="670"/>
    </location>
</feature>
<dbReference type="InterPro" id="IPR005467">
    <property type="entry name" value="His_kinase_dom"/>
</dbReference>
<dbReference type="Gene3D" id="3.30.565.10">
    <property type="entry name" value="Histidine kinase-like ATPase, C-terminal domain"/>
    <property type="match status" value="1"/>
</dbReference>
<sequence length="735" mass="77572">MLSISIRSRLLLLVLAVLLPAVAAAAFVIVQTYAAEREAVDRNLRDTARALSTVIDREIDQRATIVRVLATARALENAPQLTAEQRRVFDRQARRALDGLDGWLELTDGAKVVLSTQLPPDMVSPAASAGELAQSAAVRSLAAAGDAPGPHARVVQPVLRDGRVVANLELTIMPSELQRIIDRQNLPPGWLGTILDADATVVARHPGGVQHAGRPATPDMLERLRREREGFFESVSLDGTPVRGYFSKSARGWTYMTAMPRQAVAGSLPPTVSQLAIGGALLLALAIAGALFVSRRIVGPVNSLKEAAAWMRAGQPVPHRATGLAECDEVGTALAEAAEAIQHAQADLERQVAEAVARTRQAEQRVSLSQRVEALGRLTGGVAHDFNNLLGVISNSAHLIQRRASSPDIQAPVAATLRAVEVGSRLTQHLLRFSGRHPTRPARIELGRYLADSQELIRVVLGKRCELQVTVAPDTRGIMVDSSELELALINLALNARDALPAGGHVWIEAGNAAPEDLPELPPGDYVQIAVNDDGTGIAEAIADRVFEPFFTTKGVGKGTGLGLSQVHGFCVQAGGRAALASTPGLGTTVTLLLPAAAPEAAAPGPAPAPLPEGGLYGVRVLLVEDNEELADVTAGLLDSLGCRVLRARSPDEALLLAGEARTLDVVLSDVVMPGDMDGIALARTLRQRRPQLPVVLISGFSSALGGNHGFPVLHKPCTPEDLVLALRGAIDAAR</sequence>
<dbReference type="PROSITE" id="PS50109">
    <property type="entry name" value="HIS_KIN"/>
    <property type="match status" value="1"/>
</dbReference>
<evidence type="ECO:0000256" key="1">
    <source>
        <dbReference type="ARBA" id="ARBA00000085"/>
    </source>
</evidence>
<dbReference type="Pfam" id="PF02518">
    <property type="entry name" value="HATPase_c"/>
    <property type="match status" value="1"/>
</dbReference>
<dbReference type="InterPro" id="IPR036890">
    <property type="entry name" value="HATPase_C_sf"/>
</dbReference>
<dbReference type="SUPFAM" id="SSF52172">
    <property type="entry name" value="CheY-like"/>
    <property type="match status" value="1"/>
</dbReference>
<dbReference type="InterPro" id="IPR011006">
    <property type="entry name" value="CheY-like_superfamily"/>
</dbReference>
<dbReference type="SUPFAM" id="SSF47384">
    <property type="entry name" value="Homodimeric domain of signal transducing histidine kinase"/>
    <property type="match status" value="1"/>
</dbReference>
<evidence type="ECO:0000259" key="5">
    <source>
        <dbReference type="PROSITE" id="PS50109"/>
    </source>
</evidence>
<keyword evidence="8" id="KW-1185">Reference proteome</keyword>
<dbReference type="PANTHER" id="PTHR43065:SF49">
    <property type="entry name" value="HISTIDINE KINASE"/>
    <property type="match status" value="1"/>
</dbReference>
<comment type="caution">
    <text evidence="7">The sequence shown here is derived from an EMBL/GenBank/DDBJ whole genome shotgun (WGS) entry which is preliminary data.</text>
</comment>
<dbReference type="EMBL" id="NRRU01000002">
    <property type="protein sequence ID" value="MBK1711337.1"/>
    <property type="molecule type" value="Genomic_DNA"/>
</dbReference>
<dbReference type="EC" id="2.7.13.3" evidence="2"/>
<dbReference type="Gene3D" id="3.40.50.2300">
    <property type="match status" value="1"/>
</dbReference>
<evidence type="ECO:0000259" key="6">
    <source>
        <dbReference type="PROSITE" id="PS50110"/>
    </source>
</evidence>
<evidence type="ECO:0000256" key="3">
    <source>
        <dbReference type="PROSITE-ProRule" id="PRU00169"/>
    </source>
</evidence>
<dbReference type="CDD" id="cd18774">
    <property type="entry name" value="PDC2_HK_sensor"/>
    <property type="match status" value="1"/>
</dbReference>
<evidence type="ECO:0000313" key="7">
    <source>
        <dbReference type="EMBL" id="MBK1711337.1"/>
    </source>
</evidence>
<dbReference type="Pfam" id="PF00072">
    <property type="entry name" value="Response_reg"/>
    <property type="match status" value="1"/>
</dbReference>
<dbReference type="SMART" id="SM00448">
    <property type="entry name" value="REC"/>
    <property type="match status" value="1"/>
</dbReference>